<keyword evidence="1" id="KW-0812">Transmembrane</keyword>
<organism evidence="2 3">
    <name type="scientific">Oreochromis niloticus</name>
    <name type="common">Nile tilapia</name>
    <name type="synonym">Tilapia nilotica</name>
    <dbReference type="NCBI Taxonomy" id="8128"/>
    <lineage>
        <taxon>Eukaryota</taxon>
        <taxon>Metazoa</taxon>
        <taxon>Chordata</taxon>
        <taxon>Craniata</taxon>
        <taxon>Vertebrata</taxon>
        <taxon>Euteleostomi</taxon>
        <taxon>Actinopterygii</taxon>
        <taxon>Neopterygii</taxon>
        <taxon>Teleostei</taxon>
        <taxon>Neoteleostei</taxon>
        <taxon>Acanthomorphata</taxon>
        <taxon>Ovalentaria</taxon>
        <taxon>Cichlomorphae</taxon>
        <taxon>Cichliformes</taxon>
        <taxon>Cichlidae</taxon>
        <taxon>African cichlids</taxon>
        <taxon>Pseudocrenilabrinae</taxon>
        <taxon>Oreochromini</taxon>
        <taxon>Oreochromis</taxon>
    </lineage>
</organism>
<keyword evidence="3" id="KW-1185">Reference proteome</keyword>
<keyword evidence="1" id="KW-1133">Transmembrane helix</keyword>
<dbReference type="PANTHER" id="PTHR10424:SF80">
    <property type="entry name" value="ENVELOPE GLYCOPROTEIN"/>
    <property type="match status" value="1"/>
</dbReference>
<reference evidence="2" key="3">
    <citation type="submission" date="2025-09" db="UniProtKB">
        <authorList>
            <consortium name="Ensembl"/>
        </authorList>
    </citation>
    <scope>IDENTIFICATION</scope>
</reference>
<evidence type="ECO:0000313" key="3">
    <source>
        <dbReference type="Proteomes" id="UP000005207"/>
    </source>
</evidence>
<accession>A0A669CQ97</accession>
<dbReference type="PANTHER" id="PTHR10424">
    <property type="entry name" value="VIRAL ENVELOPE PROTEIN"/>
    <property type="match status" value="1"/>
</dbReference>
<dbReference type="InParanoid" id="A0A669CQ97"/>
<dbReference type="GeneTree" id="ENSGT00530000064449"/>
<protein>
    <submittedName>
        <fullName evidence="2">Uncharacterized protein</fullName>
    </submittedName>
</protein>
<dbReference type="SUPFAM" id="SSF58069">
    <property type="entry name" value="Virus ectodomain"/>
    <property type="match status" value="1"/>
</dbReference>
<evidence type="ECO:0000313" key="2">
    <source>
        <dbReference type="Ensembl" id="ENSONIP00000048953.1"/>
    </source>
</evidence>
<reference evidence="3" key="1">
    <citation type="submission" date="2012-01" db="EMBL/GenBank/DDBJ databases">
        <title>The Genome Sequence of Oreochromis niloticus (Nile Tilapia).</title>
        <authorList>
            <consortium name="Broad Institute Genome Assembly Team"/>
            <consortium name="Broad Institute Sequencing Platform"/>
            <person name="Di Palma F."/>
            <person name="Johnson J."/>
            <person name="Lander E.S."/>
            <person name="Lindblad-Toh K."/>
        </authorList>
    </citation>
    <scope>NUCLEOTIDE SEQUENCE [LARGE SCALE GENOMIC DNA]</scope>
</reference>
<dbReference type="Gene3D" id="1.10.287.210">
    <property type="match status" value="1"/>
</dbReference>
<name>A0A669CQ97_ORENI</name>
<keyword evidence="1" id="KW-0472">Membrane</keyword>
<dbReference type="CDD" id="cd09951">
    <property type="entry name" value="HERV-Rb-like_HR1-HR2"/>
    <property type="match status" value="1"/>
</dbReference>
<dbReference type="Ensembl" id="ENSONIT00000079016.1">
    <property type="protein sequence ID" value="ENSONIP00000048953.1"/>
    <property type="gene ID" value="ENSONIG00000031228.1"/>
</dbReference>
<dbReference type="InterPro" id="IPR018154">
    <property type="entry name" value="TLV/ENV_coat_polyprotein"/>
</dbReference>
<dbReference type="Pfam" id="PF00429">
    <property type="entry name" value="TLV_coat"/>
    <property type="match status" value="1"/>
</dbReference>
<feature type="transmembrane region" description="Helical" evidence="1">
    <location>
        <begin position="319"/>
        <end position="345"/>
    </location>
</feature>
<dbReference type="Proteomes" id="UP000005207">
    <property type="component" value="Linkage group LG19"/>
</dbReference>
<proteinExistence type="predicted"/>
<dbReference type="AlphaFoldDB" id="A0A669CQ97"/>
<evidence type="ECO:0000256" key="1">
    <source>
        <dbReference type="SAM" id="Phobius"/>
    </source>
</evidence>
<reference evidence="2" key="2">
    <citation type="submission" date="2025-08" db="UniProtKB">
        <authorList>
            <consortium name="Ensembl"/>
        </authorList>
    </citation>
    <scope>IDENTIFICATION</scope>
</reference>
<sequence>MLRLTRRAVSSGKCAPLSVLFPPIDNNTVPGPFTPRKANYTCFNFTADDPREQVYDAGEIPADWCAVTYPGRGDASRAGDTIVGTWARAGLYYYCGGGSLHVRIPKDAFGVCAMVRLGAPLLIIGEKVKPVATNGNARLTARRRRHVLSKKSSWSFDLTANSPTYIDSIGVPRGVPNEYKLVDQIAAGFENIPIISAFFPITQNKNVDRINYVHYNILRLANLTRDAIEGLAEQLGPTSLMAVQNRMALDMVLAEKGGVCAMFGQMCCTFIPNNTAPDGSITKALEGLRTLAHNMHEHSGIENPLEEWMTSVFGQWKGFVMSIMVSLSVFTAVITTCGCCFIPCLRALVIRLIDRAIASGSEGPGAMLPLLRDGPEDQGDVDLATLECVV</sequence>